<organism evidence="2 3">
    <name type="scientific">Steccherinum ochraceum</name>
    <dbReference type="NCBI Taxonomy" id="92696"/>
    <lineage>
        <taxon>Eukaryota</taxon>
        <taxon>Fungi</taxon>
        <taxon>Dikarya</taxon>
        <taxon>Basidiomycota</taxon>
        <taxon>Agaricomycotina</taxon>
        <taxon>Agaricomycetes</taxon>
        <taxon>Polyporales</taxon>
        <taxon>Steccherinaceae</taxon>
        <taxon>Steccherinum</taxon>
    </lineage>
</organism>
<protein>
    <submittedName>
        <fullName evidence="2">Uncharacterized protein</fullName>
    </submittedName>
</protein>
<dbReference type="AlphaFoldDB" id="A0A4R0RTR1"/>
<proteinExistence type="predicted"/>
<keyword evidence="3" id="KW-1185">Reference proteome</keyword>
<dbReference type="OrthoDB" id="2756355at2759"/>
<feature type="region of interest" description="Disordered" evidence="1">
    <location>
        <begin position="101"/>
        <end position="121"/>
    </location>
</feature>
<feature type="compositionally biased region" description="Low complexity" evidence="1">
    <location>
        <begin position="63"/>
        <end position="74"/>
    </location>
</feature>
<comment type="caution">
    <text evidence="2">The sequence shown here is derived from an EMBL/GenBank/DDBJ whole genome shotgun (WGS) entry which is preliminary data.</text>
</comment>
<evidence type="ECO:0000256" key="1">
    <source>
        <dbReference type="SAM" id="MobiDB-lite"/>
    </source>
</evidence>
<dbReference type="Proteomes" id="UP000292702">
    <property type="component" value="Unassembled WGS sequence"/>
</dbReference>
<accession>A0A4R0RTR1</accession>
<gene>
    <name evidence="2" type="ORF">EIP91_001984</name>
</gene>
<evidence type="ECO:0000313" key="2">
    <source>
        <dbReference type="EMBL" id="TCD65954.1"/>
    </source>
</evidence>
<name>A0A4R0RTR1_9APHY</name>
<reference evidence="2 3" key="1">
    <citation type="submission" date="2018-11" db="EMBL/GenBank/DDBJ databases">
        <title>Genome assembly of Steccherinum ochraceum LE-BIN_3174, the white-rot fungus of the Steccherinaceae family (The Residual Polyporoid clade, Polyporales, Basidiomycota).</title>
        <authorList>
            <person name="Fedorova T.V."/>
            <person name="Glazunova O.A."/>
            <person name="Landesman E.O."/>
            <person name="Moiseenko K.V."/>
            <person name="Psurtseva N.V."/>
            <person name="Savinova O.S."/>
            <person name="Shakhova N.V."/>
            <person name="Tyazhelova T.V."/>
            <person name="Vasina D.V."/>
        </authorList>
    </citation>
    <scope>NUCLEOTIDE SEQUENCE [LARGE SCALE GENOMIC DNA]</scope>
    <source>
        <strain evidence="2 3">LE-BIN_3174</strain>
    </source>
</reference>
<evidence type="ECO:0000313" key="3">
    <source>
        <dbReference type="Proteomes" id="UP000292702"/>
    </source>
</evidence>
<feature type="compositionally biased region" description="Polar residues" evidence="1">
    <location>
        <begin position="101"/>
        <end position="110"/>
    </location>
</feature>
<feature type="region of interest" description="Disordered" evidence="1">
    <location>
        <begin position="56"/>
        <end position="81"/>
    </location>
</feature>
<sequence length="365" mass="40804">MSSTLMIRLRIASFDSYLNPVNLPSCVDRTAQKTSVAQKKKDKTTGVFARINFHRMNLDDGPTSSKTASTSNSTHIAPSSIPASRTTTLACLKDSYKAQRTAAQASLPNKSRTRNNHEDESVGEDILHPVKPAKHKAKIEIWFEKSRSADSLPKWIKDKYTSRVIPTIINAVGQLPTAFSRSSTQQFKLQTRHAVRAARESVNGVPRRSFLETTAGYVASETFKPSSRTSLTRVTVCYNGVLDVNKPLREASTTNYIKYDTSDFYANESYSMGDVLVDALKLTIAALRRVFGSYQGGKYKNTEKWSRKTTLQREKFWTSVTKSSDGLARKEKYIGRFLGAANVWVVENRQWKGRGSDDGVTSIMM</sequence>
<dbReference type="EMBL" id="RWJN01000156">
    <property type="protein sequence ID" value="TCD65954.1"/>
    <property type="molecule type" value="Genomic_DNA"/>
</dbReference>